<evidence type="ECO:0000313" key="1">
    <source>
        <dbReference type="EMBL" id="OAA83188.1"/>
    </source>
</evidence>
<evidence type="ECO:0000313" key="2">
    <source>
        <dbReference type="Proteomes" id="UP000077407"/>
    </source>
</evidence>
<accession>A0A162L1T4</accession>
<dbReference type="PATRIC" id="fig|1538.10.peg.3592"/>
<organism evidence="1 2">
    <name type="scientific">Clostridium ljungdahlii</name>
    <dbReference type="NCBI Taxonomy" id="1538"/>
    <lineage>
        <taxon>Bacteria</taxon>
        <taxon>Bacillati</taxon>
        <taxon>Bacillota</taxon>
        <taxon>Clostridia</taxon>
        <taxon>Eubacteriales</taxon>
        <taxon>Clostridiaceae</taxon>
        <taxon>Clostridium</taxon>
    </lineage>
</organism>
<reference evidence="1 2" key="1">
    <citation type="journal article" date="2015" name="Biotechnol. Bioeng.">
        <title>Genome sequence and phenotypic characterization of Caulobacter segnis.</title>
        <authorList>
            <person name="Patel S."/>
            <person name="Fletcher B."/>
            <person name="Scott D.C."/>
            <person name="Ely B."/>
        </authorList>
    </citation>
    <scope>NUCLEOTIDE SEQUENCE [LARGE SCALE GENOMIC DNA]</scope>
    <source>
        <strain evidence="1 2">ERI-2</strain>
    </source>
</reference>
<dbReference type="RefSeq" id="WP_063556795.1">
    <property type="nucleotide sequence ID" value="NZ_LITT01000062.1"/>
</dbReference>
<name>A0A162L1T4_9CLOT</name>
<dbReference type="Proteomes" id="UP000077407">
    <property type="component" value="Unassembled WGS sequence"/>
</dbReference>
<dbReference type="AlphaFoldDB" id="A0A162L1T4"/>
<protein>
    <submittedName>
        <fullName evidence="1">Uncharacterized protein</fullName>
    </submittedName>
</protein>
<dbReference type="EMBL" id="LITT01000062">
    <property type="protein sequence ID" value="OAA83188.1"/>
    <property type="molecule type" value="Genomic_DNA"/>
</dbReference>
<comment type="caution">
    <text evidence="1">The sequence shown here is derived from an EMBL/GenBank/DDBJ whole genome shotgun (WGS) entry which is preliminary data.</text>
</comment>
<proteinExistence type="predicted"/>
<sequence>MSLNNFTETSGKPTYGTLEELFRSLLALNIIQSKIGVLYDTDISEKDAESIDAVEKIFIDLNRKVLKKGISDHLENILKKSRNTRNKR</sequence>
<gene>
    <name evidence="1" type="ORF">WY13_03516</name>
</gene>